<dbReference type="Proteomes" id="UP000675121">
    <property type="component" value="Unassembled WGS sequence"/>
</dbReference>
<name>A0A9N8MNF1_9BURK</name>
<evidence type="ECO:0008006" key="3">
    <source>
        <dbReference type="Google" id="ProtNLM"/>
    </source>
</evidence>
<dbReference type="EMBL" id="CAJNAS010000004">
    <property type="protein sequence ID" value="CAE6877311.1"/>
    <property type="molecule type" value="Genomic_DNA"/>
</dbReference>
<dbReference type="AlphaFoldDB" id="A0A9N8MNF1"/>
<comment type="caution">
    <text evidence="1">The sequence shown here is derived from an EMBL/GenBank/DDBJ whole genome shotgun (WGS) entry which is preliminary data.</text>
</comment>
<gene>
    <name evidence="1" type="ORF">R70211_01862</name>
</gene>
<dbReference type="PANTHER" id="PTHR35175">
    <property type="entry name" value="DUF1289 DOMAIN-CONTAINING PROTEIN"/>
    <property type="match status" value="1"/>
</dbReference>
<dbReference type="InterPro" id="IPR010710">
    <property type="entry name" value="DUF1289"/>
</dbReference>
<reference evidence="1" key="1">
    <citation type="submission" date="2021-02" db="EMBL/GenBank/DDBJ databases">
        <authorList>
            <person name="Vanwijnsberghe S."/>
        </authorList>
    </citation>
    <scope>NUCLEOTIDE SEQUENCE</scope>
    <source>
        <strain evidence="1">R-70211</strain>
    </source>
</reference>
<evidence type="ECO:0000313" key="2">
    <source>
        <dbReference type="Proteomes" id="UP000675121"/>
    </source>
</evidence>
<organism evidence="1 2">
    <name type="scientific">Paraburkholderia domus</name>
    <dbReference type="NCBI Taxonomy" id="2793075"/>
    <lineage>
        <taxon>Bacteria</taxon>
        <taxon>Pseudomonadati</taxon>
        <taxon>Pseudomonadota</taxon>
        <taxon>Betaproteobacteria</taxon>
        <taxon>Burkholderiales</taxon>
        <taxon>Burkholderiaceae</taxon>
        <taxon>Paraburkholderia</taxon>
    </lineage>
</organism>
<evidence type="ECO:0000313" key="1">
    <source>
        <dbReference type="EMBL" id="CAE6877311.1"/>
    </source>
</evidence>
<accession>A0A9N8MNF1</accession>
<dbReference type="PANTHER" id="PTHR35175:SF2">
    <property type="entry name" value="DUF1289 DOMAIN-CONTAINING PROTEIN"/>
    <property type="match status" value="1"/>
</dbReference>
<sequence length="60" mass="7025">MNPGEPAGNPCINICRMDHNDKFCQGCWRTLPEISRWDRMSDQQKADVAALLERRRHEKV</sequence>
<protein>
    <recommendedName>
        <fullName evidence="3">DUF1289 domain-containing protein</fullName>
    </recommendedName>
</protein>
<dbReference type="Pfam" id="PF06945">
    <property type="entry name" value="DUF1289"/>
    <property type="match status" value="1"/>
</dbReference>
<dbReference type="RefSeq" id="WP_201070720.1">
    <property type="nucleotide sequence ID" value="NZ_CAJNAS010000004.1"/>
</dbReference>
<proteinExistence type="predicted"/>
<keyword evidence="2" id="KW-1185">Reference proteome</keyword>